<dbReference type="EMBL" id="SJZI01000044">
    <property type="protein sequence ID" value="TCJ13584.1"/>
    <property type="molecule type" value="Genomic_DNA"/>
</dbReference>
<comment type="caution">
    <text evidence="1">The sequence shown here is derived from an EMBL/GenBank/DDBJ whole genome shotgun (WGS) entry which is preliminary data.</text>
</comment>
<evidence type="ECO:0000313" key="2">
    <source>
        <dbReference type="Proteomes" id="UP000295334"/>
    </source>
</evidence>
<dbReference type="Proteomes" id="UP000295334">
    <property type="component" value="Unassembled WGS sequence"/>
</dbReference>
<protein>
    <submittedName>
        <fullName evidence="1">Uncharacterized protein</fullName>
    </submittedName>
</protein>
<proteinExistence type="predicted"/>
<gene>
    <name evidence="1" type="ORF">EPD60_12360</name>
</gene>
<name>A0A4R1B9J9_9BACT</name>
<evidence type="ECO:0000313" key="1">
    <source>
        <dbReference type="EMBL" id="TCJ13584.1"/>
    </source>
</evidence>
<reference evidence="1 2" key="1">
    <citation type="submission" date="2019-03" db="EMBL/GenBank/DDBJ databases">
        <authorList>
            <person name="Kim M.K.M."/>
        </authorList>
    </citation>
    <scope>NUCLEOTIDE SEQUENCE [LARGE SCALE GENOMIC DNA]</scope>
    <source>
        <strain evidence="1 2">17J68-12</strain>
    </source>
</reference>
<dbReference type="OrthoDB" id="674183at2"/>
<organism evidence="1 2">
    <name type="scientific">Flaviaesturariibacter flavus</name>
    <dbReference type="NCBI Taxonomy" id="2502780"/>
    <lineage>
        <taxon>Bacteria</taxon>
        <taxon>Pseudomonadati</taxon>
        <taxon>Bacteroidota</taxon>
        <taxon>Chitinophagia</taxon>
        <taxon>Chitinophagales</taxon>
        <taxon>Chitinophagaceae</taxon>
        <taxon>Flaviaestuariibacter</taxon>
    </lineage>
</organism>
<accession>A0A4R1B9J9</accession>
<keyword evidence="2" id="KW-1185">Reference proteome</keyword>
<dbReference type="AlphaFoldDB" id="A0A4R1B9J9"/>
<dbReference type="RefSeq" id="WP_131449785.1">
    <property type="nucleotide sequence ID" value="NZ_SJZI01000044.1"/>
</dbReference>
<sequence>MPATLAPVFKPEISFKVETLPDTERSTIVHVTLPELTLARIWPTTFLVQDDGTRKRLLHAFNITEYPHWKLFFPGERFTLVFEGLDKRCLFFDLLEDIPEPGGFHIENIERNRSDVYQVEMSDG</sequence>